<dbReference type="Proteomes" id="UP000499080">
    <property type="component" value="Unassembled WGS sequence"/>
</dbReference>
<dbReference type="CDD" id="cd09272">
    <property type="entry name" value="RNase_HI_RT_Ty1"/>
    <property type="match status" value="1"/>
</dbReference>
<accession>A0A4Y2UD55</accession>
<evidence type="ECO:0000313" key="2">
    <source>
        <dbReference type="Proteomes" id="UP000499080"/>
    </source>
</evidence>
<dbReference type="EMBL" id="BGPR01035276">
    <property type="protein sequence ID" value="GBO10034.1"/>
    <property type="molecule type" value="Genomic_DNA"/>
</dbReference>
<protein>
    <recommendedName>
        <fullName evidence="3">Retrovirus-related Pol polyprotein from transposon TNT 1-94</fullName>
    </recommendedName>
</protein>
<name>A0A4Y2UD55_ARAVE</name>
<gene>
    <name evidence="1" type="ORF">AVEN_185722_1</name>
</gene>
<evidence type="ECO:0000313" key="1">
    <source>
        <dbReference type="EMBL" id="GBO10034.1"/>
    </source>
</evidence>
<proteinExistence type="predicted"/>
<reference evidence="1 2" key="1">
    <citation type="journal article" date="2019" name="Sci. Rep.">
        <title>Orb-weaving spider Araneus ventricosus genome elucidates the spidroin gene catalogue.</title>
        <authorList>
            <person name="Kono N."/>
            <person name="Nakamura H."/>
            <person name="Ohtoshi R."/>
            <person name="Moran D.A.P."/>
            <person name="Shinohara A."/>
            <person name="Yoshida Y."/>
            <person name="Fujiwara M."/>
            <person name="Mori M."/>
            <person name="Tomita M."/>
            <person name="Arakawa K."/>
        </authorList>
    </citation>
    <scope>NUCLEOTIDE SEQUENCE [LARGE SCALE GENOMIC DNA]</scope>
</reference>
<evidence type="ECO:0008006" key="3">
    <source>
        <dbReference type="Google" id="ProtNLM"/>
    </source>
</evidence>
<comment type="caution">
    <text evidence="1">The sequence shown here is derived from an EMBL/GenBank/DDBJ whole genome shotgun (WGS) entry which is preliminary data.</text>
</comment>
<dbReference type="OrthoDB" id="8188638at2759"/>
<dbReference type="AlphaFoldDB" id="A0A4Y2UD55"/>
<organism evidence="1 2">
    <name type="scientific">Araneus ventricosus</name>
    <name type="common">Orbweaver spider</name>
    <name type="synonym">Epeira ventricosa</name>
    <dbReference type="NCBI Taxonomy" id="182803"/>
    <lineage>
        <taxon>Eukaryota</taxon>
        <taxon>Metazoa</taxon>
        <taxon>Ecdysozoa</taxon>
        <taxon>Arthropoda</taxon>
        <taxon>Chelicerata</taxon>
        <taxon>Arachnida</taxon>
        <taxon>Araneae</taxon>
        <taxon>Araneomorphae</taxon>
        <taxon>Entelegynae</taxon>
        <taxon>Araneoidea</taxon>
        <taxon>Araneidae</taxon>
        <taxon>Araneus</taxon>
    </lineage>
</organism>
<sequence>MDLHGEDAAPPRPEWLIHHVIITSEKSQSTFHCNQNLCATVSWWSKKQAITALSSTEAEYVAMCHVNKEVLWINSLLREMSVKFFTVPQKVLVDNQGVFF</sequence>
<keyword evidence="2" id="KW-1185">Reference proteome</keyword>